<proteinExistence type="predicted"/>
<reference evidence="1" key="2">
    <citation type="journal article" date="2010" name="Science">
        <title>The genome of the Western clawed frog Xenopus tropicalis.</title>
        <authorList>
            <person name="Hellsten U."/>
            <person name="Harland R.M."/>
            <person name="Gilchrist M.J."/>
            <person name="Hendrix D."/>
            <person name="Jurka J."/>
            <person name="Kapitonov V."/>
            <person name="Ovcharenko I."/>
            <person name="Putnam N.H."/>
            <person name="Shu S."/>
            <person name="Taher L."/>
            <person name="Blitz I.L."/>
            <person name="Blumberg B."/>
            <person name="Dichmann D.S."/>
            <person name="Dubchak I."/>
            <person name="Amaya E."/>
            <person name="Detter J.C."/>
            <person name="Fletcher R."/>
            <person name="Gerhard D.S."/>
            <person name="Goodstein D."/>
            <person name="Graves T."/>
            <person name="Grigoriev I.V."/>
            <person name="Grimwood J."/>
            <person name="Kawashima T."/>
            <person name="Lindquist E."/>
            <person name="Lucas S.M."/>
            <person name="Mead P.E."/>
            <person name="Mitros T."/>
            <person name="Ogino H."/>
            <person name="Ohta Y."/>
            <person name="Poliakov A.V."/>
            <person name="Pollet N."/>
            <person name="Robert J."/>
            <person name="Salamov A."/>
            <person name="Sater A.K."/>
            <person name="Schmutz J."/>
            <person name="Terry A."/>
            <person name="Vize P.D."/>
            <person name="Warren W.C."/>
            <person name="Wells D."/>
            <person name="Wills A."/>
            <person name="Wilson R.K."/>
            <person name="Zimmerman L.B."/>
            <person name="Zorn A.M."/>
            <person name="Grainger R."/>
            <person name="Grammer T."/>
            <person name="Khokha M.K."/>
            <person name="Richardson P.M."/>
            <person name="Rokhsar D.S."/>
        </authorList>
    </citation>
    <scope>NUCLEOTIDE SEQUENCE [LARGE SCALE GENOMIC DNA]</scope>
    <source>
        <strain evidence="1">Nigerian</strain>
    </source>
</reference>
<dbReference type="EMBL" id="KV460673">
    <property type="protein sequence ID" value="OCA16081.1"/>
    <property type="molecule type" value="Genomic_DNA"/>
</dbReference>
<sequence>MNGFSLQILLFSLYSPPYTLPGTSHSLALCLIPFPLSVFRGFLSRSVPSSCSAVIPPPVVPPSFSPAVISPLRSFYIPIPPSQSPPNLPSPQ</sequence>
<dbReference type="AlphaFoldDB" id="A0A1B8XZK5"/>
<reference evidence="1" key="1">
    <citation type="submission" date="2009-11" db="EMBL/GenBank/DDBJ databases">
        <authorList>
            <consortium name="US DOE Joint Genome Institute (JGI-PGF)"/>
            <person name="Ottilar R."/>
            <person name="Schmutz J."/>
            <person name="Salamov A."/>
            <person name="Cheng J.F."/>
            <person name="Lucas S."/>
            <person name="Pitluck S."/>
            <person name="Gundlach H."/>
            <person name="Guo Y."/>
            <person name="Haberer G."/>
            <person name="Nasrallah J."/>
            <person name="Mayer K.F.X."/>
            <person name="van de Peer Y."/>
            <person name="Weigel D."/>
            <person name="Grigoriev I.V."/>
        </authorList>
    </citation>
    <scope>NUCLEOTIDE SEQUENCE</scope>
    <source>
        <strain evidence="1">Nigerian</strain>
    </source>
</reference>
<name>A0A1B8XZK5_XENTR</name>
<evidence type="ECO:0000313" key="1">
    <source>
        <dbReference type="EMBL" id="OCA16081.1"/>
    </source>
</evidence>
<gene>
    <name evidence="1" type="ORF">XENTR_v90028769mg</name>
</gene>
<accession>A0A1B8XZK5</accession>
<organism evidence="1">
    <name type="scientific">Xenopus tropicalis</name>
    <name type="common">Western clawed frog</name>
    <name type="synonym">Silurana tropicalis</name>
    <dbReference type="NCBI Taxonomy" id="8364"/>
    <lineage>
        <taxon>Eukaryota</taxon>
        <taxon>Metazoa</taxon>
        <taxon>Chordata</taxon>
        <taxon>Craniata</taxon>
        <taxon>Vertebrata</taxon>
        <taxon>Euteleostomi</taxon>
        <taxon>Amphibia</taxon>
        <taxon>Batrachia</taxon>
        <taxon>Anura</taxon>
        <taxon>Pipoidea</taxon>
        <taxon>Pipidae</taxon>
        <taxon>Xenopodinae</taxon>
        <taxon>Xenopus</taxon>
        <taxon>Silurana</taxon>
    </lineage>
</organism>
<reference evidence="1" key="3">
    <citation type="submission" date="2016-05" db="EMBL/GenBank/DDBJ databases">
        <title>WGS assembly of Xenopus tropicalis.</title>
        <authorList>
            <person name="Sessions A."/>
            <person name="Jenkins J."/>
            <person name="Mitros T."/>
            <person name="Lyons J.T."/>
            <person name="Dichmann D.S."/>
            <person name="Robert J."/>
            <person name="Harland R.M."/>
            <person name="Rokhsar D.S."/>
        </authorList>
    </citation>
    <scope>NUCLEOTIDE SEQUENCE</scope>
    <source>
        <strain evidence="1">Nigerian</strain>
    </source>
</reference>
<protein>
    <submittedName>
        <fullName evidence="1">Uncharacterized protein</fullName>
    </submittedName>
</protein>